<dbReference type="OrthoDB" id="27270at2157"/>
<dbReference type="EMBL" id="CP000504">
    <property type="protein sequence ID" value="ABL88954.1"/>
    <property type="molecule type" value="Genomic_DNA"/>
</dbReference>
<dbReference type="InterPro" id="IPR050131">
    <property type="entry name" value="Peptidase_S8_subtilisin-like"/>
</dbReference>
<keyword evidence="9" id="KW-1185">Reference proteome</keyword>
<dbReference type="InterPro" id="IPR037045">
    <property type="entry name" value="S8pro/Inhibitor_I9_sf"/>
</dbReference>
<evidence type="ECO:0000256" key="4">
    <source>
        <dbReference type="ARBA" id="ARBA00022801"/>
    </source>
</evidence>
<dbReference type="PRINTS" id="PR00723">
    <property type="entry name" value="SUBTILISIN"/>
</dbReference>
<dbReference type="GO" id="GO:0046872">
    <property type="term" value="F:metal ion binding"/>
    <property type="evidence" value="ECO:0007669"/>
    <property type="project" value="UniProtKB-KW"/>
</dbReference>
<comment type="similarity">
    <text evidence="1 6">Belongs to the peptidase S8 family.</text>
</comment>
<dbReference type="InterPro" id="IPR000209">
    <property type="entry name" value="Peptidase_S8/S53_dom"/>
</dbReference>
<evidence type="ECO:0000256" key="2">
    <source>
        <dbReference type="ARBA" id="ARBA00022670"/>
    </source>
</evidence>
<dbReference type="SUPFAM" id="SSF52743">
    <property type="entry name" value="Subtilisin-like"/>
    <property type="match status" value="1"/>
</dbReference>
<proteinExistence type="inferred from homology"/>
<dbReference type="RefSeq" id="WP_011763529.1">
    <property type="nucleotide sequence ID" value="NC_008701.1"/>
</dbReference>
<dbReference type="GeneID" id="4617719"/>
<evidence type="ECO:0000256" key="3">
    <source>
        <dbReference type="ARBA" id="ARBA00022723"/>
    </source>
</evidence>
<dbReference type="CDD" id="cd07477">
    <property type="entry name" value="Peptidases_S8_Subtilisin_subset"/>
    <property type="match status" value="1"/>
</dbReference>
<dbReference type="PROSITE" id="PS00137">
    <property type="entry name" value="SUBTILASE_HIS"/>
    <property type="match status" value="1"/>
</dbReference>
<dbReference type="eggNOG" id="arCOG00702">
    <property type="taxonomic scope" value="Archaea"/>
</dbReference>
<dbReference type="Gene3D" id="3.40.50.200">
    <property type="entry name" value="Peptidase S8/S53 domain"/>
    <property type="match status" value="1"/>
</dbReference>
<reference evidence="8" key="1">
    <citation type="submission" date="2006-12" db="EMBL/GenBank/DDBJ databases">
        <title>Complete sequence of Pyrobaculum islandicum DSM 4184.</title>
        <authorList>
            <person name="Copeland A."/>
            <person name="Lucas S."/>
            <person name="Lapidus A."/>
            <person name="Barry K."/>
            <person name="Detter J.C."/>
            <person name="Glavina del Rio T."/>
            <person name="Dalin E."/>
            <person name="Tice H."/>
            <person name="Pitluck S."/>
            <person name="Meincke L."/>
            <person name="Brettin T."/>
            <person name="Bruce D."/>
            <person name="Han C."/>
            <person name="Tapia R."/>
            <person name="Gilna P."/>
            <person name="Schmutz J."/>
            <person name="Larimer F."/>
            <person name="Land M."/>
            <person name="Hauser L."/>
            <person name="Kyrpides N."/>
            <person name="Mikhailova N."/>
            <person name="Cozen A.E."/>
            <person name="Fitz-Gibbon S.T."/>
            <person name="House C.H."/>
            <person name="Saltikov C."/>
            <person name="Lowe T."/>
            <person name="Richardson P."/>
        </authorList>
    </citation>
    <scope>NUCLEOTIDE SEQUENCE [LARGE SCALE GENOMIC DNA]</scope>
    <source>
        <strain evidence="8">DSM 4184</strain>
    </source>
</reference>
<name>A1RVH2_PYRIL</name>
<dbReference type="InterPro" id="IPR022398">
    <property type="entry name" value="Peptidase_S8_His-AS"/>
</dbReference>
<dbReference type="AlphaFoldDB" id="A1RVH2"/>
<dbReference type="Proteomes" id="UP000002595">
    <property type="component" value="Chromosome"/>
</dbReference>
<dbReference type="PANTHER" id="PTHR43806:SF11">
    <property type="entry name" value="CEREVISIN-RELATED"/>
    <property type="match status" value="1"/>
</dbReference>
<dbReference type="Gene3D" id="3.30.70.80">
    <property type="entry name" value="Peptidase S8 propeptide/proteinase inhibitor I9"/>
    <property type="match status" value="1"/>
</dbReference>
<organism evidence="8 9">
    <name type="scientific">Pyrobaculum islandicum (strain DSM 4184 / JCM 9189 / GEO3)</name>
    <dbReference type="NCBI Taxonomy" id="384616"/>
    <lineage>
        <taxon>Archaea</taxon>
        <taxon>Thermoproteota</taxon>
        <taxon>Thermoprotei</taxon>
        <taxon>Thermoproteales</taxon>
        <taxon>Thermoproteaceae</taxon>
        <taxon>Pyrobaculum</taxon>
    </lineage>
</organism>
<keyword evidence="4 6" id="KW-0378">Hydrolase</keyword>
<dbReference type="MEROPS" id="S08.105"/>
<dbReference type="InterPro" id="IPR036852">
    <property type="entry name" value="Peptidase_S8/S53_dom_sf"/>
</dbReference>
<dbReference type="PROSITE" id="PS00136">
    <property type="entry name" value="SUBTILASE_ASP"/>
    <property type="match status" value="1"/>
</dbReference>
<dbReference type="KEGG" id="pis:Pisl_1805"/>
<dbReference type="HOGENOM" id="CLU_011263_15_0_2"/>
<evidence type="ECO:0000313" key="8">
    <source>
        <dbReference type="EMBL" id="ABL88954.1"/>
    </source>
</evidence>
<dbReference type="InterPro" id="IPR023828">
    <property type="entry name" value="Peptidase_S8_Ser-AS"/>
</dbReference>
<evidence type="ECO:0000313" key="9">
    <source>
        <dbReference type="Proteomes" id="UP000002595"/>
    </source>
</evidence>
<keyword evidence="3" id="KW-0479">Metal-binding</keyword>
<dbReference type="GO" id="GO:0006508">
    <property type="term" value="P:proteolysis"/>
    <property type="evidence" value="ECO:0007669"/>
    <property type="project" value="UniProtKB-KW"/>
</dbReference>
<feature type="domain" description="Peptidase S8/S53" evidence="7">
    <location>
        <begin position="122"/>
        <end position="381"/>
    </location>
</feature>
<evidence type="ECO:0000256" key="5">
    <source>
        <dbReference type="ARBA" id="ARBA00022825"/>
    </source>
</evidence>
<evidence type="ECO:0000256" key="6">
    <source>
        <dbReference type="RuleBase" id="RU003355"/>
    </source>
</evidence>
<dbReference type="PROSITE" id="PS00138">
    <property type="entry name" value="SUBTILASE_SER"/>
    <property type="match status" value="1"/>
</dbReference>
<dbReference type="STRING" id="384616.Pisl_1805"/>
<dbReference type="InterPro" id="IPR034202">
    <property type="entry name" value="Subtilisin_Carlsberg-like"/>
</dbReference>
<dbReference type="InterPro" id="IPR023827">
    <property type="entry name" value="Peptidase_S8_Asp-AS"/>
</dbReference>
<dbReference type="PANTHER" id="PTHR43806">
    <property type="entry name" value="PEPTIDASE S8"/>
    <property type="match status" value="1"/>
</dbReference>
<dbReference type="PROSITE" id="PS51892">
    <property type="entry name" value="SUBTILASE"/>
    <property type="match status" value="1"/>
</dbReference>
<sequence length="396" mass="41924">MTRRVLVIVVLALVIFIQAARVVVGYEDPTSLGALGELNKTGDIKMLKHIKEIKAVVLNLPDSKLGELKEKLKGVRYIEEDKVAWAIGFADYADVQWNIKMVNAPLVWDTYFVTIGDAAFGYGVTVAVLDTGIDYTHPELYGKVVYCIYTVGVRLYKGTNLKNCADRNGHGTHVAGIIAASLDNVGVAGVAPKVRLIAVKVLNDAGSGYYSDIAEGIVEAVKAGARILSMSLGGPTDSSVLRDASYWAYQQGVVQVAAAGNSGDGDSAIDNVAYPARYSWVIAVAAVDQNYAVPTWSSDGPEVDVAAPGVDILSTYPGGRYAYMSGTSMATPHVTGVVALIQAVRTAYGLRPLTPDEVYQVLTSTAKDIGPPGFDVYSGYGLVDAYAAVTAALKIG</sequence>
<gene>
    <name evidence="8" type="ordered locus">Pisl_1805</name>
</gene>
<accession>A1RVH2</accession>
<keyword evidence="2 6" id="KW-0645">Protease</keyword>
<evidence type="ECO:0000259" key="7">
    <source>
        <dbReference type="Pfam" id="PF00082"/>
    </source>
</evidence>
<evidence type="ECO:0000256" key="1">
    <source>
        <dbReference type="ARBA" id="ARBA00011073"/>
    </source>
</evidence>
<protein>
    <submittedName>
        <fullName evidence="8">Aerolysin, Serine peptidase, MEROPS family S08A</fullName>
    </submittedName>
</protein>
<keyword evidence="5 6" id="KW-0720">Serine protease</keyword>
<dbReference type="InterPro" id="IPR015500">
    <property type="entry name" value="Peptidase_S8_subtilisin-rel"/>
</dbReference>
<dbReference type="GO" id="GO:0004252">
    <property type="term" value="F:serine-type endopeptidase activity"/>
    <property type="evidence" value="ECO:0007669"/>
    <property type="project" value="InterPro"/>
</dbReference>
<dbReference type="Pfam" id="PF00082">
    <property type="entry name" value="Peptidase_S8"/>
    <property type="match status" value="1"/>
</dbReference>